<dbReference type="PANTHER" id="PTHR44845:SF6">
    <property type="entry name" value="BETA-ALANINE-ACTIVATING ENZYME"/>
    <property type="match status" value="1"/>
</dbReference>
<dbReference type="NCBIfam" id="TIGR01746">
    <property type="entry name" value="Thioester-redct"/>
    <property type="match status" value="1"/>
</dbReference>
<dbReference type="Gene3D" id="3.40.50.720">
    <property type="entry name" value="NAD(P)-binding Rossmann-like Domain"/>
    <property type="match status" value="1"/>
</dbReference>
<dbReference type="InterPro" id="IPR010071">
    <property type="entry name" value="AA_adenyl_dom"/>
</dbReference>
<evidence type="ECO:0000313" key="4">
    <source>
        <dbReference type="EMBL" id="NAW64367.1"/>
    </source>
</evidence>
<dbReference type="Pfam" id="PF07993">
    <property type="entry name" value="NAD_binding_4"/>
    <property type="match status" value="1"/>
</dbReference>
<accession>A0A7X5AS32</accession>
<dbReference type="Pfam" id="PF00550">
    <property type="entry name" value="PP-binding"/>
    <property type="match status" value="1"/>
</dbReference>
<dbReference type="Gene3D" id="3.30.300.30">
    <property type="match status" value="1"/>
</dbReference>
<dbReference type="InterPro" id="IPR020845">
    <property type="entry name" value="AMP-binding_CS"/>
</dbReference>
<evidence type="ECO:0000256" key="1">
    <source>
        <dbReference type="ARBA" id="ARBA00022450"/>
    </source>
</evidence>
<dbReference type="SUPFAM" id="SSF51735">
    <property type="entry name" value="NAD(P)-binding Rossmann-fold domains"/>
    <property type="match status" value="1"/>
</dbReference>
<gene>
    <name evidence="4" type="ORF">CAG72_03960</name>
</gene>
<name>A0A7X5AS32_9GAMM</name>
<dbReference type="SUPFAM" id="SSF47336">
    <property type="entry name" value="ACP-like"/>
    <property type="match status" value="1"/>
</dbReference>
<sequence>MAITVLDGFYQQVSANKDKTALVYQNTSMTYYELNQQSDQLCTCLKNNGVQCGDIIPIIAQRTPNFIIGMLAVMKAGATYIPVDAAYPERRIQDILNQINAALILTTDTWLSFNYGLPSVRRINIEDAKNTKTDEVAQIEISDGQLAYIIFTSGTTGAPKGVMIAHSALLNLITWHNRYFDMSADCRTSLVAGISFDVAQWEVWSALMCGATLCIPEDKIRLQPDLLLSFFADNRLTHAFVPTVFAESVVSQPQPENLVLRYLFTAGEKLNPVNLSGVSYPLFDYYGPTEATIFTTCQQVSCSSLNRPEAIGLPIAGAEVFILNEQQQEVAAGQDGELYIAGPGLALGYLHSPELTAAKFVQLPHICGQRLYRSGDRARYLPDGRIQYLGRLDDQVKIRGNRIELGELEQVIQELDTVRQAVALVAHSDNPAIKKILVFLLPQSEETPALIPSVRQHIRDSLPEYFQPAAIVRVEDFPLNPNGKIDKKHLLERYFARQEQDETVTAALSEQEATMAAIWRELLGNRTLLPSDAFFDVGGDSLQAVRLATLISNRLGIKTYVRDVYDYPTLQQLANAMAVRAQEVLSDVDSEPVRELHQDVNLPPDVQINAAFDIQQIIAPQTILLTGATGFVGSHLLAELLNTTTSQIVCLVRATSDQAAMKRLLSTLTRYRIDLTGAQQRRILAVSGDLAEPDFSLAPARYQALCQQVDLVYHSASAVNFIQPYSYMKHDNVQGLKEVIRFAANVRTKPLVLLSTISVYSWGHLFTGKTVMYESDDIDQNLAAVTTDIGYVRSKWVMEKVADLAAAQGLPLMTFRLGYATTHSKTGVAADYQWWGRLVKTCIHSGKVPDLQDLREGLTTVDYMTRAIAHISRNPDALDLKFNLIHQGKNNLTLQEFFRLLGRECGYSFQVVPYTDWLTWWEDNSDAPLYPLLSLFKDKMVADQSTVQLYQQTYLWDCSNVKRFLQGSAIQEPVFTRELLRRYLAQSIQTKNAEATLI</sequence>
<evidence type="ECO:0000313" key="5">
    <source>
        <dbReference type="Proteomes" id="UP000465712"/>
    </source>
</evidence>
<comment type="caution">
    <text evidence="4">The sequence shown here is derived from an EMBL/GenBank/DDBJ whole genome shotgun (WGS) entry which is preliminary data.</text>
</comment>
<dbReference type="InterPro" id="IPR045851">
    <property type="entry name" value="AMP-bd_C_sf"/>
</dbReference>
<keyword evidence="2" id="KW-0597">Phosphoprotein</keyword>
<dbReference type="PROSITE" id="PS00012">
    <property type="entry name" value="PHOSPHOPANTETHEINE"/>
    <property type="match status" value="1"/>
</dbReference>
<dbReference type="EMBL" id="WXWW01000064">
    <property type="protein sequence ID" value="NAW64367.1"/>
    <property type="molecule type" value="Genomic_DNA"/>
</dbReference>
<organism evidence="4 5">
    <name type="scientific">Photobacterium halotolerans</name>
    <dbReference type="NCBI Taxonomy" id="265726"/>
    <lineage>
        <taxon>Bacteria</taxon>
        <taxon>Pseudomonadati</taxon>
        <taxon>Pseudomonadota</taxon>
        <taxon>Gammaproteobacteria</taxon>
        <taxon>Vibrionales</taxon>
        <taxon>Vibrionaceae</taxon>
        <taxon>Photobacterium</taxon>
    </lineage>
</organism>
<dbReference type="SMART" id="SM00823">
    <property type="entry name" value="PKS_PP"/>
    <property type="match status" value="1"/>
</dbReference>
<dbReference type="FunFam" id="3.40.50.980:FF:000001">
    <property type="entry name" value="Non-ribosomal peptide synthetase"/>
    <property type="match status" value="1"/>
</dbReference>
<dbReference type="InterPro" id="IPR020806">
    <property type="entry name" value="PKS_PP-bd"/>
</dbReference>
<dbReference type="InterPro" id="IPR006162">
    <property type="entry name" value="Ppantetheine_attach_site"/>
</dbReference>
<dbReference type="GO" id="GO:0031177">
    <property type="term" value="F:phosphopantetheine binding"/>
    <property type="evidence" value="ECO:0007669"/>
    <property type="project" value="InterPro"/>
</dbReference>
<evidence type="ECO:0000259" key="3">
    <source>
        <dbReference type="PROSITE" id="PS50075"/>
    </source>
</evidence>
<dbReference type="CDD" id="cd05930">
    <property type="entry name" value="A_NRPS"/>
    <property type="match status" value="1"/>
</dbReference>
<dbReference type="PROSITE" id="PS00455">
    <property type="entry name" value="AMP_BINDING"/>
    <property type="match status" value="1"/>
</dbReference>
<dbReference type="Gene3D" id="1.10.1200.10">
    <property type="entry name" value="ACP-like"/>
    <property type="match status" value="1"/>
</dbReference>
<dbReference type="InterPro" id="IPR036291">
    <property type="entry name" value="NAD(P)-bd_dom_sf"/>
</dbReference>
<dbReference type="CDD" id="cd05235">
    <property type="entry name" value="SDR_e1"/>
    <property type="match status" value="1"/>
</dbReference>
<feature type="domain" description="Carrier" evidence="3">
    <location>
        <begin position="506"/>
        <end position="581"/>
    </location>
</feature>
<dbReference type="InterPro" id="IPR025110">
    <property type="entry name" value="AMP-bd_C"/>
</dbReference>
<dbReference type="RefSeq" id="WP_161443049.1">
    <property type="nucleotide sequence ID" value="NZ_WXWW01000064.1"/>
</dbReference>
<dbReference type="InterPro" id="IPR009081">
    <property type="entry name" value="PP-bd_ACP"/>
</dbReference>
<dbReference type="InterPro" id="IPR000873">
    <property type="entry name" value="AMP-dep_synth/lig_dom"/>
</dbReference>
<dbReference type="AlphaFoldDB" id="A0A7X5AS32"/>
<dbReference type="Gene3D" id="3.40.50.12780">
    <property type="entry name" value="N-terminal domain of ligase-like"/>
    <property type="match status" value="1"/>
</dbReference>
<keyword evidence="1" id="KW-0596">Phosphopantetheine</keyword>
<dbReference type="PANTHER" id="PTHR44845">
    <property type="entry name" value="CARRIER DOMAIN-CONTAINING PROTEIN"/>
    <property type="match status" value="1"/>
</dbReference>
<reference evidence="4 5" key="1">
    <citation type="submission" date="2017-05" db="EMBL/GenBank/DDBJ databases">
        <title>High clonality and local adaptation shapes Vibrionaceae linages within an endangered oasis.</title>
        <authorList>
            <person name="Vazquez-Rosas-Landa M."/>
        </authorList>
    </citation>
    <scope>NUCLEOTIDE SEQUENCE [LARGE SCALE GENOMIC DNA]</scope>
    <source>
        <strain evidence="4 5">P46_P4S1P180</strain>
    </source>
</reference>
<dbReference type="Pfam" id="PF13193">
    <property type="entry name" value="AMP-binding_C"/>
    <property type="match status" value="1"/>
</dbReference>
<dbReference type="InterPro" id="IPR013120">
    <property type="entry name" value="FAR_NAD-bd"/>
</dbReference>
<proteinExistence type="predicted"/>
<evidence type="ECO:0000256" key="2">
    <source>
        <dbReference type="ARBA" id="ARBA00022553"/>
    </source>
</evidence>
<dbReference type="InterPro" id="IPR042099">
    <property type="entry name" value="ANL_N_sf"/>
</dbReference>
<protein>
    <submittedName>
        <fullName evidence="4">Amino acid adenylation domain-containing protein</fullName>
    </submittedName>
</protein>
<dbReference type="PROSITE" id="PS50075">
    <property type="entry name" value="CARRIER"/>
    <property type="match status" value="1"/>
</dbReference>
<dbReference type="NCBIfam" id="TIGR01733">
    <property type="entry name" value="AA-adenyl-dom"/>
    <property type="match status" value="1"/>
</dbReference>
<dbReference type="Pfam" id="PF00501">
    <property type="entry name" value="AMP-binding"/>
    <property type="match status" value="1"/>
</dbReference>
<dbReference type="SUPFAM" id="SSF56801">
    <property type="entry name" value="Acetyl-CoA synthetase-like"/>
    <property type="match status" value="1"/>
</dbReference>
<dbReference type="InterPro" id="IPR036736">
    <property type="entry name" value="ACP-like_sf"/>
</dbReference>
<dbReference type="Proteomes" id="UP000465712">
    <property type="component" value="Unassembled WGS sequence"/>
</dbReference>
<dbReference type="InterPro" id="IPR010080">
    <property type="entry name" value="Thioester_reductase-like_dom"/>
</dbReference>